<organism evidence="2 3">
    <name type="scientific">Halomarina salina</name>
    <dbReference type="NCBI Taxonomy" id="1872699"/>
    <lineage>
        <taxon>Archaea</taxon>
        <taxon>Methanobacteriati</taxon>
        <taxon>Methanobacteriota</taxon>
        <taxon>Stenosarchaea group</taxon>
        <taxon>Halobacteria</taxon>
        <taxon>Halobacteriales</taxon>
        <taxon>Natronomonadaceae</taxon>
        <taxon>Halomarina</taxon>
    </lineage>
</organism>
<reference evidence="2 3" key="1">
    <citation type="journal article" date="2019" name="Int. J. Syst. Evol. Microbiol.">
        <title>The Global Catalogue of Microorganisms (GCM) 10K type strain sequencing project: providing services to taxonomists for standard genome sequencing and annotation.</title>
        <authorList>
            <consortium name="The Broad Institute Genomics Platform"/>
            <consortium name="The Broad Institute Genome Sequencing Center for Infectious Disease"/>
            <person name="Wu L."/>
            <person name="Ma J."/>
        </authorList>
    </citation>
    <scope>NUCLEOTIDE SEQUENCE [LARGE SCALE GENOMIC DNA]</scope>
    <source>
        <strain evidence="2 3">CGMCC 1.12543</strain>
    </source>
</reference>
<dbReference type="RefSeq" id="WP_247419269.1">
    <property type="nucleotide sequence ID" value="NZ_JALLGW010000002.1"/>
</dbReference>
<sequence length="277" mass="30134">MSQRRDPTDRTSPLAPSPAPSTEIAPPVPTGDAEQRASPADGADQRDADSRLDEPFCRRIDREGGTTLHLVGVVHDHPASVARVRRVVAATTPDALALELPDGSLPLYRQFAERDGDSRRGGEMSAAVDAAPDARVVGIDPLDARFVRSMAATVVRERHDRRTAWSLAKRTVGIARRIAHHRLAAAGLRDRSTVDDPTTYGCEDASPDEQADHESEHVSRCCLFRGVTERPPAVEITTDARERRMAERLDALDAETVVAVVGWGHLDALVRRLGSAR</sequence>
<dbReference type="Proteomes" id="UP001596099">
    <property type="component" value="Unassembled WGS sequence"/>
</dbReference>
<proteinExistence type="predicted"/>
<keyword evidence="3" id="KW-1185">Reference proteome</keyword>
<dbReference type="AlphaFoldDB" id="A0ABD5RIQ9"/>
<feature type="compositionally biased region" description="Basic and acidic residues" evidence="1">
    <location>
        <begin position="43"/>
        <end position="53"/>
    </location>
</feature>
<feature type="region of interest" description="Disordered" evidence="1">
    <location>
        <begin position="1"/>
        <end position="53"/>
    </location>
</feature>
<feature type="region of interest" description="Disordered" evidence="1">
    <location>
        <begin position="194"/>
        <end position="215"/>
    </location>
</feature>
<gene>
    <name evidence="2" type="ORF">ACFPYI_03350</name>
</gene>
<evidence type="ECO:0000313" key="2">
    <source>
        <dbReference type="EMBL" id="MFC5970356.1"/>
    </source>
</evidence>
<evidence type="ECO:0000313" key="3">
    <source>
        <dbReference type="Proteomes" id="UP001596099"/>
    </source>
</evidence>
<comment type="caution">
    <text evidence="2">The sequence shown here is derived from an EMBL/GenBank/DDBJ whole genome shotgun (WGS) entry which is preliminary data.</text>
</comment>
<evidence type="ECO:0008006" key="4">
    <source>
        <dbReference type="Google" id="ProtNLM"/>
    </source>
</evidence>
<dbReference type="EMBL" id="JBHSQH010000001">
    <property type="protein sequence ID" value="MFC5970356.1"/>
    <property type="molecule type" value="Genomic_DNA"/>
</dbReference>
<name>A0ABD5RIQ9_9EURY</name>
<protein>
    <recommendedName>
        <fullName evidence="4">TraB family protein</fullName>
    </recommendedName>
</protein>
<evidence type="ECO:0000256" key="1">
    <source>
        <dbReference type="SAM" id="MobiDB-lite"/>
    </source>
</evidence>
<accession>A0ABD5RIQ9</accession>